<gene>
    <name evidence="2" type="ORF">VITFI_CDS3220</name>
</gene>
<dbReference type="EMBL" id="CP022423">
    <property type="protein sequence ID" value="ASM78997.1"/>
    <property type="molecule type" value="Genomic_DNA"/>
</dbReference>
<feature type="domain" description="Sulfatase-modifying factor enzyme-like" evidence="1">
    <location>
        <begin position="42"/>
        <end position="265"/>
    </location>
</feature>
<reference evidence="2 3" key="1">
    <citation type="submission" date="2017-07" db="EMBL/GenBank/DDBJ databases">
        <title>Complete Genome Sequence of the cosmetic ferment Vitreoscilla filiformis (ATCC15551).</title>
        <authorList>
            <person name="Contreras S."/>
            <person name="Sagory-Zalkind P."/>
            <person name="Blanquart H."/>
            <person name="Iltis A."/>
            <person name="Morand S.C."/>
        </authorList>
    </citation>
    <scope>NUCLEOTIDE SEQUENCE [LARGE SCALE GENOMIC DNA]</scope>
    <source>
        <strain evidence="2 3">ATCC 15551</strain>
    </source>
</reference>
<dbReference type="InterPro" id="IPR042095">
    <property type="entry name" value="SUMF_sf"/>
</dbReference>
<dbReference type="PANTHER" id="PTHR23150:SF35">
    <property type="entry name" value="BLL6746 PROTEIN"/>
    <property type="match status" value="1"/>
</dbReference>
<dbReference type="GO" id="GO:0120147">
    <property type="term" value="F:formylglycine-generating oxidase activity"/>
    <property type="evidence" value="ECO:0007669"/>
    <property type="project" value="TreeGrafter"/>
</dbReference>
<keyword evidence="3" id="KW-1185">Reference proteome</keyword>
<dbReference type="InterPro" id="IPR005532">
    <property type="entry name" value="SUMF_dom"/>
</dbReference>
<evidence type="ECO:0000259" key="1">
    <source>
        <dbReference type="Pfam" id="PF03781"/>
    </source>
</evidence>
<dbReference type="OrthoDB" id="9768004at2"/>
<dbReference type="Proteomes" id="UP000199729">
    <property type="component" value="Chromosome"/>
</dbReference>
<dbReference type="AlphaFoldDB" id="A0A221KJF5"/>
<sequence length="272" mass="30559">MIHTPTLSLVTRQAWVLIVLLVGLSGPSAAQWRNTLGIRLTDIPAGRFIMGNSGPEVETSETPAHQVEVPAFQMGTTEVTLGQFKRFIHATQRHDLLTDAFHQDNRFGDHAPVVQVSWDDAQAFIAWLNRVDGGGWRLPSEAEWEYACRAGQSHLHCGSDNVREIAWFDGNSGGHQHPVGTRAPNAWGLHDMSGNVWEWVEDCWHRDYTDAPTNGSAWTQSCDEDWRGLRGGSWYFASWYTRAAIRFISGTPTLRNYFVGFRLARSLPPTSR</sequence>
<dbReference type="Pfam" id="PF03781">
    <property type="entry name" value="FGE-sulfatase"/>
    <property type="match status" value="1"/>
</dbReference>
<accession>A0A221KJF5</accession>
<name>A0A221KJF5_VITFI</name>
<dbReference type="SUPFAM" id="SSF56436">
    <property type="entry name" value="C-type lectin-like"/>
    <property type="match status" value="1"/>
</dbReference>
<evidence type="ECO:0000313" key="3">
    <source>
        <dbReference type="Proteomes" id="UP000199729"/>
    </source>
</evidence>
<dbReference type="KEGG" id="vff:VITFI_CDS3220"/>
<evidence type="ECO:0000313" key="2">
    <source>
        <dbReference type="EMBL" id="ASM78997.1"/>
    </source>
</evidence>
<proteinExistence type="predicted"/>
<protein>
    <recommendedName>
        <fullName evidence="1">Sulfatase-modifying factor enzyme-like domain-containing protein</fullName>
    </recommendedName>
</protein>
<dbReference type="PANTHER" id="PTHR23150">
    <property type="entry name" value="SULFATASE MODIFYING FACTOR 1, 2"/>
    <property type="match status" value="1"/>
</dbReference>
<dbReference type="Gene3D" id="3.90.1580.10">
    <property type="entry name" value="paralog of FGE (formylglycine-generating enzyme)"/>
    <property type="match status" value="1"/>
</dbReference>
<organism evidence="2 3">
    <name type="scientific">Vitreoscilla filiformis</name>
    <dbReference type="NCBI Taxonomy" id="63"/>
    <lineage>
        <taxon>Bacteria</taxon>
        <taxon>Pseudomonadati</taxon>
        <taxon>Pseudomonadota</taxon>
        <taxon>Betaproteobacteria</taxon>
        <taxon>Neisseriales</taxon>
        <taxon>Neisseriaceae</taxon>
        <taxon>Vitreoscilla</taxon>
    </lineage>
</organism>
<dbReference type="InterPro" id="IPR051043">
    <property type="entry name" value="Sulfatase_Mod_Factor_Kinase"/>
</dbReference>
<dbReference type="InterPro" id="IPR016187">
    <property type="entry name" value="CTDL_fold"/>
</dbReference>
<dbReference type="RefSeq" id="WP_157725729.1">
    <property type="nucleotide sequence ID" value="NZ_CP022423.1"/>
</dbReference>